<evidence type="ECO:0000256" key="3">
    <source>
        <dbReference type="ARBA" id="ARBA00022741"/>
    </source>
</evidence>
<keyword evidence="5 9" id="KW-0067">ATP-binding</keyword>
<reference evidence="9" key="1">
    <citation type="submission" date="2022-09" db="EMBL/GenBank/DDBJ databases">
        <title>Intensive care unit water sources are persistently colonized with multi-drug resistant bacteria and are the site of extensive horizontal gene transfer of antibiotic resistance genes.</title>
        <authorList>
            <person name="Diorio-Toth L."/>
        </authorList>
    </citation>
    <scope>NUCLEOTIDE SEQUENCE</scope>
    <source>
        <strain evidence="9">GD03843</strain>
    </source>
</reference>
<dbReference type="SUPFAM" id="SSF52540">
    <property type="entry name" value="P-loop containing nucleoside triphosphate hydrolases"/>
    <property type="match status" value="1"/>
</dbReference>
<dbReference type="EMBL" id="JAOCDZ010000004">
    <property type="protein sequence ID" value="MDH0735627.1"/>
    <property type="molecule type" value="Genomic_DNA"/>
</dbReference>
<dbReference type="SMART" id="SM00382">
    <property type="entry name" value="AAA"/>
    <property type="match status" value="1"/>
</dbReference>
<proteinExistence type="predicted"/>
<dbReference type="PANTHER" id="PTHR43499:SF1">
    <property type="entry name" value="ABC TRANSPORTER I FAMILY MEMBER 1"/>
    <property type="match status" value="1"/>
</dbReference>
<keyword evidence="7" id="KW-0472">Membrane</keyword>
<dbReference type="Gene3D" id="3.40.50.300">
    <property type="entry name" value="P-loop containing nucleotide triphosphate hydrolases"/>
    <property type="match status" value="1"/>
</dbReference>
<dbReference type="PROSITE" id="PS50893">
    <property type="entry name" value="ABC_TRANSPORTER_2"/>
    <property type="match status" value="1"/>
</dbReference>
<dbReference type="InterPro" id="IPR027417">
    <property type="entry name" value="P-loop_NTPase"/>
</dbReference>
<dbReference type="GO" id="GO:0017004">
    <property type="term" value="P:cytochrome complex assembly"/>
    <property type="evidence" value="ECO:0007669"/>
    <property type="project" value="UniProtKB-KW"/>
</dbReference>
<dbReference type="NCBIfam" id="TIGR01189">
    <property type="entry name" value="ccmA"/>
    <property type="match status" value="1"/>
</dbReference>
<dbReference type="InterPro" id="IPR005895">
    <property type="entry name" value="ABC_transptr_haem_export_CcmA"/>
</dbReference>
<dbReference type="RefSeq" id="WP_279994477.1">
    <property type="nucleotide sequence ID" value="NZ_JAOCDZ010000004.1"/>
</dbReference>
<evidence type="ECO:0000259" key="8">
    <source>
        <dbReference type="PROSITE" id="PS50893"/>
    </source>
</evidence>
<evidence type="ECO:0000256" key="6">
    <source>
        <dbReference type="ARBA" id="ARBA00022967"/>
    </source>
</evidence>
<dbReference type="InterPro" id="IPR003439">
    <property type="entry name" value="ABC_transporter-like_ATP-bd"/>
</dbReference>
<evidence type="ECO:0000256" key="5">
    <source>
        <dbReference type="ARBA" id="ARBA00022840"/>
    </source>
</evidence>
<keyword evidence="3" id="KW-0547">Nucleotide-binding</keyword>
<organism evidence="9 10">
    <name type="scientific">Achromobacter spanius</name>
    <dbReference type="NCBI Taxonomy" id="217203"/>
    <lineage>
        <taxon>Bacteria</taxon>
        <taxon>Pseudomonadati</taxon>
        <taxon>Pseudomonadota</taxon>
        <taxon>Betaproteobacteria</taxon>
        <taxon>Burkholderiales</taxon>
        <taxon>Alcaligenaceae</taxon>
        <taxon>Achromobacter</taxon>
    </lineage>
</organism>
<dbReference type="GO" id="GO:0005524">
    <property type="term" value="F:ATP binding"/>
    <property type="evidence" value="ECO:0007669"/>
    <property type="project" value="UniProtKB-KW"/>
</dbReference>
<evidence type="ECO:0000256" key="4">
    <source>
        <dbReference type="ARBA" id="ARBA00022748"/>
    </source>
</evidence>
<evidence type="ECO:0000256" key="1">
    <source>
        <dbReference type="ARBA" id="ARBA00022448"/>
    </source>
</evidence>
<accession>A0AA42LNI6</accession>
<dbReference type="GO" id="GO:0022857">
    <property type="term" value="F:transmembrane transporter activity"/>
    <property type="evidence" value="ECO:0007669"/>
    <property type="project" value="InterPro"/>
</dbReference>
<name>A0AA42LNI6_9BURK</name>
<dbReference type="InterPro" id="IPR017871">
    <property type="entry name" value="ABC_transporter-like_CS"/>
</dbReference>
<comment type="caution">
    <text evidence="9">The sequence shown here is derived from an EMBL/GenBank/DDBJ whole genome shotgun (WGS) entry which is preliminary data.</text>
</comment>
<evidence type="ECO:0000256" key="7">
    <source>
        <dbReference type="ARBA" id="ARBA00023136"/>
    </source>
</evidence>
<gene>
    <name evidence="9" type="primary">ccmA</name>
    <name evidence="9" type="ORF">N5D93_07390</name>
</gene>
<evidence type="ECO:0000256" key="2">
    <source>
        <dbReference type="ARBA" id="ARBA00022475"/>
    </source>
</evidence>
<evidence type="ECO:0000313" key="10">
    <source>
        <dbReference type="Proteomes" id="UP001161094"/>
    </source>
</evidence>
<sequence>MRPADAPPPLLAATGLCCPRGGAPGHGLDPLHFDLHAGQLLHLHGANGSGKTSVLRMLAGLLRPVAGSLHALGRDVSRDPSSYFARVAYLGHANGLCGDLSALENLRYSLHVAGVPQGDDALAAGLAAWRLDASRHTLAARLSQGQARRVALAAVMLSGKPLWLLDEPDAGLDAASLQQLWAALDAHLDAGGAAVVACHRQPVAAPDRLQTLNMDDYADAGYAVSVGVA</sequence>
<evidence type="ECO:0000313" key="9">
    <source>
        <dbReference type="EMBL" id="MDH0735627.1"/>
    </source>
</evidence>
<dbReference type="Proteomes" id="UP001161094">
    <property type="component" value="Unassembled WGS sequence"/>
</dbReference>
<dbReference type="AlphaFoldDB" id="A0AA42LNI6"/>
<keyword evidence="2" id="KW-1003">Cell membrane</keyword>
<dbReference type="PROSITE" id="PS00211">
    <property type="entry name" value="ABC_TRANSPORTER_1"/>
    <property type="match status" value="1"/>
</dbReference>
<feature type="domain" description="ABC transporter" evidence="8">
    <location>
        <begin position="1"/>
        <end position="228"/>
    </location>
</feature>
<dbReference type="PANTHER" id="PTHR43499">
    <property type="entry name" value="ABC TRANSPORTER I FAMILY MEMBER 1"/>
    <property type="match status" value="1"/>
</dbReference>
<dbReference type="InterPro" id="IPR003593">
    <property type="entry name" value="AAA+_ATPase"/>
</dbReference>
<dbReference type="GO" id="GO:0016887">
    <property type="term" value="F:ATP hydrolysis activity"/>
    <property type="evidence" value="ECO:0007669"/>
    <property type="project" value="InterPro"/>
</dbReference>
<dbReference type="Pfam" id="PF00005">
    <property type="entry name" value="ABC_tran"/>
    <property type="match status" value="1"/>
</dbReference>
<keyword evidence="6" id="KW-1278">Translocase</keyword>
<keyword evidence="4" id="KW-0201">Cytochrome c-type biogenesis</keyword>
<keyword evidence="1" id="KW-0813">Transport</keyword>
<protein>
    <submittedName>
        <fullName evidence="9">Heme ABC exporter ATP-binding protein CcmA</fullName>
    </submittedName>
</protein>